<dbReference type="EMBL" id="LYDR01000050">
    <property type="protein sequence ID" value="ODA33672.1"/>
    <property type="molecule type" value="Genomic_DNA"/>
</dbReference>
<organism evidence="3 4">
    <name type="scientific">Planctopirus hydrillae</name>
    <dbReference type="NCBI Taxonomy" id="1841610"/>
    <lineage>
        <taxon>Bacteria</taxon>
        <taxon>Pseudomonadati</taxon>
        <taxon>Planctomycetota</taxon>
        <taxon>Planctomycetia</taxon>
        <taxon>Planctomycetales</taxon>
        <taxon>Planctomycetaceae</taxon>
        <taxon>Planctopirus</taxon>
    </lineage>
</organism>
<feature type="domain" description="Activator of Hsp90 ATPase homologue 1/2-like C-terminal" evidence="2">
    <location>
        <begin position="15"/>
        <end position="139"/>
    </location>
</feature>
<dbReference type="Gene3D" id="3.30.530.20">
    <property type="match status" value="1"/>
</dbReference>
<dbReference type="Proteomes" id="UP000094828">
    <property type="component" value="Unassembled WGS sequence"/>
</dbReference>
<gene>
    <name evidence="3" type="ORF">A6X21_18260</name>
</gene>
<comment type="similarity">
    <text evidence="1">Belongs to the AHA1 family.</text>
</comment>
<dbReference type="Pfam" id="PF08327">
    <property type="entry name" value="AHSA1"/>
    <property type="match status" value="1"/>
</dbReference>
<dbReference type="AlphaFoldDB" id="A0A1C3EKB0"/>
<dbReference type="RefSeq" id="WP_068846809.1">
    <property type="nucleotide sequence ID" value="NZ_LYDR01000050.1"/>
</dbReference>
<name>A0A1C3EKB0_9PLAN</name>
<dbReference type="InterPro" id="IPR013538">
    <property type="entry name" value="ASHA1/2-like_C"/>
</dbReference>
<dbReference type="OrthoDB" id="9805228at2"/>
<protein>
    <submittedName>
        <fullName evidence="3">Polyketide cyclase</fullName>
    </submittedName>
</protein>
<evidence type="ECO:0000259" key="2">
    <source>
        <dbReference type="Pfam" id="PF08327"/>
    </source>
</evidence>
<reference evidence="3 4" key="1">
    <citation type="submission" date="2016-05" db="EMBL/GenBank/DDBJ databases">
        <title>Genomic and physiological characterization of Planctopirus sp. isolated from fresh water lake.</title>
        <authorList>
            <person name="Subhash Y."/>
            <person name="Ramana C."/>
        </authorList>
    </citation>
    <scope>NUCLEOTIDE SEQUENCE [LARGE SCALE GENOMIC DNA]</scope>
    <source>
        <strain evidence="3 4">JC280</strain>
    </source>
</reference>
<dbReference type="InterPro" id="IPR023393">
    <property type="entry name" value="START-like_dom_sf"/>
</dbReference>
<keyword evidence="4" id="KW-1185">Reference proteome</keyword>
<comment type="caution">
    <text evidence="3">The sequence shown here is derived from an EMBL/GenBank/DDBJ whole genome shotgun (WGS) entry which is preliminary data.</text>
</comment>
<dbReference type="STRING" id="1841610.A6X21_18260"/>
<proteinExistence type="inferred from homology"/>
<dbReference type="SUPFAM" id="SSF55961">
    <property type="entry name" value="Bet v1-like"/>
    <property type="match status" value="1"/>
</dbReference>
<evidence type="ECO:0000313" key="3">
    <source>
        <dbReference type="EMBL" id="ODA33672.1"/>
    </source>
</evidence>
<evidence type="ECO:0000256" key="1">
    <source>
        <dbReference type="ARBA" id="ARBA00006817"/>
    </source>
</evidence>
<evidence type="ECO:0000313" key="4">
    <source>
        <dbReference type="Proteomes" id="UP000094828"/>
    </source>
</evidence>
<sequence length="145" mass="15857">MQDSRTLSTARVLPYSPEAIFSAFASAPVLASWWGPDGFTNTFDAFDFTVGGKWIFTMHGPDGTNYANTSYFEALEPGKLVVIRHDCPPYFTLTVRLSKVDGGTNLTWDQTFDDAATAQAVKARVGTANEENLNRLTLVLGQGIQ</sequence>
<accession>A0A1C3EKB0</accession>